<dbReference type="RefSeq" id="WP_121394339.1">
    <property type="nucleotide sequence ID" value="NZ_RCDD01000008.1"/>
</dbReference>
<name>A0A421AVA0_9PSEU</name>
<proteinExistence type="predicted"/>
<comment type="caution">
    <text evidence="6">The sequence shown here is derived from an EMBL/GenBank/DDBJ whole genome shotgun (WGS) entry which is preliminary data.</text>
</comment>
<keyword evidence="4" id="KW-0472">Membrane</keyword>
<organism evidence="6 7">
    <name type="scientific">Actinokineospora cianjurensis</name>
    <dbReference type="NCBI Taxonomy" id="585224"/>
    <lineage>
        <taxon>Bacteria</taxon>
        <taxon>Bacillati</taxon>
        <taxon>Actinomycetota</taxon>
        <taxon>Actinomycetes</taxon>
        <taxon>Pseudonocardiales</taxon>
        <taxon>Pseudonocardiaceae</taxon>
        <taxon>Actinokineospora</taxon>
    </lineage>
</organism>
<dbReference type="Pfam" id="PF13490">
    <property type="entry name" value="zf-HC2"/>
    <property type="match status" value="1"/>
</dbReference>
<keyword evidence="2" id="KW-0804">Transcription</keyword>
<dbReference type="EMBL" id="RCDD01000008">
    <property type="protein sequence ID" value="RLK54019.1"/>
    <property type="molecule type" value="Genomic_DNA"/>
</dbReference>
<keyword evidence="1" id="KW-0805">Transcription regulation</keyword>
<sequence>MSAPTCPSLGAYVLGVLDDEERGLTEAHLRDCAPCRAEAGAVRSMLDLVGALPPEALLRTTPTDDLVLQRALRQIRAEVAVRRTRARVLLAAAAGVVVAAVVGVGVLAGPAAPEGVVAQRGPDTGREPRVPATTTAVASPGPAPTTTPLPRRDRSPSTTRHPIPKTTTVTGDPPTAGTTTDTTAPGTTTTTTAASTVPTSPVVPPDWGDPVRVSGTDPVTGVRLEAVLTPRAMTATVAGVPEGRGCWLVVVAIDGTRERVARWISTAEPAALSGTTPFPLTAVAAVEVVDFDGTRYVTATR</sequence>
<reference evidence="6 7" key="1">
    <citation type="submission" date="2018-10" db="EMBL/GenBank/DDBJ databases">
        <title>Genomic Encyclopedia of Archaeal and Bacterial Type Strains, Phase II (KMG-II): from individual species to whole genera.</title>
        <authorList>
            <person name="Goeker M."/>
        </authorList>
    </citation>
    <scope>NUCLEOTIDE SEQUENCE [LARGE SCALE GENOMIC DNA]</scope>
    <source>
        <strain evidence="6 7">DSM 45657</strain>
    </source>
</reference>
<dbReference type="OrthoDB" id="5185837at2"/>
<evidence type="ECO:0000256" key="3">
    <source>
        <dbReference type="SAM" id="MobiDB-lite"/>
    </source>
</evidence>
<dbReference type="Gene3D" id="1.10.10.1320">
    <property type="entry name" value="Anti-sigma factor, zinc-finger domain"/>
    <property type="match status" value="1"/>
</dbReference>
<evidence type="ECO:0000256" key="4">
    <source>
        <dbReference type="SAM" id="Phobius"/>
    </source>
</evidence>
<protein>
    <submittedName>
        <fullName evidence="6">Putative zinc finger protein</fullName>
    </submittedName>
</protein>
<keyword evidence="7" id="KW-1185">Reference proteome</keyword>
<evidence type="ECO:0000256" key="2">
    <source>
        <dbReference type="ARBA" id="ARBA00023163"/>
    </source>
</evidence>
<evidence type="ECO:0000313" key="6">
    <source>
        <dbReference type="EMBL" id="RLK54019.1"/>
    </source>
</evidence>
<dbReference type="InterPro" id="IPR027383">
    <property type="entry name" value="Znf_put"/>
</dbReference>
<keyword evidence="4" id="KW-1133">Transmembrane helix</keyword>
<feature type="transmembrane region" description="Helical" evidence="4">
    <location>
        <begin position="88"/>
        <end position="109"/>
    </location>
</feature>
<evidence type="ECO:0000313" key="7">
    <source>
        <dbReference type="Proteomes" id="UP000282454"/>
    </source>
</evidence>
<dbReference type="AlphaFoldDB" id="A0A421AVA0"/>
<dbReference type="InterPro" id="IPR041916">
    <property type="entry name" value="Anti_sigma_zinc_sf"/>
</dbReference>
<feature type="domain" description="Putative zinc-finger" evidence="5">
    <location>
        <begin position="9"/>
        <end position="36"/>
    </location>
</feature>
<accession>A0A421AVA0</accession>
<keyword evidence="4" id="KW-0812">Transmembrane</keyword>
<evidence type="ECO:0000259" key="5">
    <source>
        <dbReference type="Pfam" id="PF13490"/>
    </source>
</evidence>
<evidence type="ECO:0000256" key="1">
    <source>
        <dbReference type="ARBA" id="ARBA00023015"/>
    </source>
</evidence>
<feature type="compositionally biased region" description="Low complexity" evidence="3">
    <location>
        <begin position="166"/>
        <end position="200"/>
    </location>
</feature>
<dbReference type="Proteomes" id="UP000282454">
    <property type="component" value="Unassembled WGS sequence"/>
</dbReference>
<feature type="region of interest" description="Disordered" evidence="3">
    <location>
        <begin position="114"/>
        <end position="213"/>
    </location>
</feature>
<gene>
    <name evidence="6" type="ORF">CLV68_6020</name>
</gene>